<gene>
    <name evidence="1" type="ORF">LEP1GSC187_0600</name>
</gene>
<protein>
    <submittedName>
        <fullName evidence="1">Uncharacterized protein</fullName>
    </submittedName>
</protein>
<accession>M6V9B8</accession>
<dbReference type="EMBL" id="AHOQ02000022">
    <property type="protein sequence ID" value="EMO46103.1"/>
    <property type="molecule type" value="Genomic_DNA"/>
</dbReference>
<sequence>MIHTWNFRIVSYRISNQYNHNVCFCENKVSVSLKSFYSHSSLPTTNLLDKDDELKSIL</sequence>
<organism evidence="1 2">
    <name type="scientific">Leptospira santarosai str. ZUN179</name>
    <dbReference type="NCBI Taxonomy" id="1049985"/>
    <lineage>
        <taxon>Bacteria</taxon>
        <taxon>Pseudomonadati</taxon>
        <taxon>Spirochaetota</taxon>
        <taxon>Spirochaetia</taxon>
        <taxon>Leptospirales</taxon>
        <taxon>Leptospiraceae</taxon>
        <taxon>Leptospira</taxon>
    </lineage>
</organism>
<reference evidence="1 2" key="1">
    <citation type="submission" date="2013-01" db="EMBL/GenBank/DDBJ databases">
        <authorList>
            <person name="Harkins D.M."/>
            <person name="Durkin A.S."/>
            <person name="Brinkac L.M."/>
            <person name="Haft D.H."/>
            <person name="Selengut J.D."/>
            <person name="Sanka R."/>
            <person name="DePew J."/>
            <person name="Purushe J."/>
            <person name="Matthias M.A."/>
            <person name="Vinetz J.M."/>
            <person name="Sutton G.G."/>
            <person name="Nierman W.C."/>
            <person name="Fouts D.E."/>
        </authorList>
    </citation>
    <scope>NUCLEOTIDE SEQUENCE [LARGE SCALE GENOMIC DNA]</scope>
    <source>
        <strain evidence="1 2">ZUN179</strain>
    </source>
</reference>
<dbReference type="Proteomes" id="UP000012160">
    <property type="component" value="Unassembled WGS sequence"/>
</dbReference>
<name>M6V9B8_9LEPT</name>
<comment type="caution">
    <text evidence="1">The sequence shown here is derived from an EMBL/GenBank/DDBJ whole genome shotgun (WGS) entry which is preliminary data.</text>
</comment>
<evidence type="ECO:0000313" key="1">
    <source>
        <dbReference type="EMBL" id="EMO46103.1"/>
    </source>
</evidence>
<proteinExistence type="predicted"/>
<evidence type="ECO:0000313" key="2">
    <source>
        <dbReference type="Proteomes" id="UP000012160"/>
    </source>
</evidence>
<dbReference type="AlphaFoldDB" id="M6V9B8"/>